<organism evidence="2 3">
    <name type="scientific">Microctonus aethiopoides</name>
    <dbReference type="NCBI Taxonomy" id="144406"/>
    <lineage>
        <taxon>Eukaryota</taxon>
        <taxon>Metazoa</taxon>
        <taxon>Ecdysozoa</taxon>
        <taxon>Arthropoda</taxon>
        <taxon>Hexapoda</taxon>
        <taxon>Insecta</taxon>
        <taxon>Pterygota</taxon>
        <taxon>Neoptera</taxon>
        <taxon>Endopterygota</taxon>
        <taxon>Hymenoptera</taxon>
        <taxon>Apocrita</taxon>
        <taxon>Ichneumonoidea</taxon>
        <taxon>Braconidae</taxon>
        <taxon>Euphorinae</taxon>
        <taxon>Microctonus</taxon>
    </lineage>
</organism>
<reference evidence="2" key="2">
    <citation type="submission" date="2023-03" db="EMBL/GenBank/DDBJ databases">
        <authorList>
            <person name="Inwood S.N."/>
            <person name="Skelly J.G."/>
            <person name="Guhlin J."/>
            <person name="Harrop T.W.R."/>
            <person name="Goldson S.G."/>
            <person name="Dearden P.K."/>
        </authorList>
    </citation>
    <scope>NUCLEOTIDE SEQUENCE</scope>
    <source>
        <strain evidence="2">Irish</strain>
        <tissue evidence="2">Whole body</tissue>
    </source>
</reference>
<dbReference type="Proteomes" id="UP001168990">
    <property type="component" value="Unassembled WGS sequence"/>
</dbReference>
<evidence type="ECO:0000313" key="3">
    <source>
        <dbReference type="Proteomes" id="UP001168990"/>
    </source>
</evidence>
<keyword evidence="3" id="KW-1185">Reference proteome</keyword>
<gene>
    <name evidence="2" type="ORF">PV328_004126</name>
</gene>
<sequence>MSSDLSPTTATKANRNISDGDHFHDDNCHFNILRWPIISTAICIWPWVPLLTSSTSVSKKNPEGPENIIINHHHHRHHRTSLRHEERASPLPSVALPADRLLGSAVNDKRLNRPQKDPLSYEGCHKHNFLLREILDDIARSGRELVVAWLDLTNAFTDLCGRHKFYGCIADGDEVAPRDNRSSRGMGGIEQPQALKEGEGYQYLGAPVEPCLSQTPIATIDKRNIIAAEHLCRTTKTSSSSDVVSDRFITVPENHQEFRVNTQQSRFIPMLCEIPVKIDIDLCINSQQAENWHEC</sequence>
<accession>A0AA39KLA5</accession>
<feature type="compositionally biased region" description="Polar residues" evidence="1">
    <location>
        <begin position="1"/>
        <end position="17"/>
    </location>
</feature>
<feature type="region of interest" description="Disordered" evidence="1">
    <location>
        <begin position="1"/>
        <end position="20"/>
    </location>
</feature>
<comment type="caution">
    <text evidence="2">The sequence shown here is derived from an EMBL/GenBank/DDBJ whole genome shotgun (WGS) entry which is preliminary data.</text>
</comment>
<dbReference type="EMBL" id="JAQQBS010001422">
    <property type="protein sequence ID" value="KAK0165624.1"/>
    <property type="molecule type" value="Genomic_DNA"/>
</dbReference>
<name>A0AA39KLA5_9HYME</name>
<reference evidence="2" key="1">
    <citation type="journal article" date="2023" name="bioRxiv">
        <title>Scaffold-level genome assemblies of two parasitoid biocontrol wasps reveal the parthenogenesis mechanism and an associated novel virus.</title>
        <authorList>
            <person name="Inwood S."/>
            <person name="Skelly J."/>
            <person name="Guhlin J."/>
            <person name="Harrop T."/>
            <person name="Goldson S."/>
            <person name="Dearden P."/>
        </authorList>
    </citation>
    <scope>NUCLEOTIDE SEQUENCE</scope>
    <source>
        <strain evidence="2">Irish</strain>
        <tissue evidence="2">Whole body</tissue>
    </source>
</reference>
<evidence type="ECO:0000313" key="2">
    <source>
        <dbReference type="EMBL" id="KAK0165624.1"/>
    </source>
</evidence>
<dbReference type="AlphaFoldDB" id="A0AA39KLA5"/>
<protein>
    <submittedName>
        <fullName evidence="2">Uncharacterized protein</fullName>
    </submittedName>
</protein>
<evidence type="ECO:0000256" key="1">
    <source>
        <dbReference type="SAM" id="MobiDB-lite"/>
    </source>
</evidence>
<proteinExistence type="predicted"/>